<dbReference type="EMBL" id="FZOQ01000004">
    <property type="protein sequence ID" value="SNS27938.1"/>
    <property type="molecule type" value="Genomic_DNA"/>
</dbReference>
<dbReference type="PANTHER" id="PTHR30096:SF0">
    <property type="entry name" value="4,5-DOPA DIOXYGENASE EXTRADIOL-LIKE PROTEIN"/>
    <property type="match status" value="1"/>
</dbReference>
<dbReference type="PANTHER" id="PTHR30096">
    <property type="entry name" value="4,5-DOPA DIOXYGENASE EXTRADIOL-LIKE PROTEIN"/>
    <property type="match status" value="1"/>
</dbReference>
<keyword evidence="8" id="KW-1185">Reference proteome</keyword>
<evidence type="ECO:0000256" key="1">
    <source>
        <dbReference type="ARBA" id="ARBA00001947"/>
    </source>
</evidence>
<accession>A0A239D7E8</accession>
<evidence type="ECO:0000259" key="6">
    <source>
        <dbReference type="Pfam" id="PF02900"/>
    </source>
</evidence>
<feature type="domain" description="Extradiol ring-cleavage dioxygenase class III enzyme subunit B" evidence="6">
    <location>
        <begin position="38"/>
        <end position="255"/>
    </location>
</feature>
<keyword evidence="4" id="KW-0862">Zinc</keyword>
<dbReference type="NCBIfam" id="NF007914">
    <property type="entry name" value="PRK10628.1"/>
    <property type="match status" value="1"/>
</dbReference>
<dbReference type="AlphaFoldDB" id="A0A239D7E8"/>
<dbReference type="PIRSF" id="PIRSF006157">
    <property type="entry name" value="Doxgns_DODA"/>
    <property type="match status" value="1"/>
</dbReference>
<reference evidence="8" key="1">
    <citation type="submission" date="2017-06" db="EMBL/GenBank/DDBJ databases">
        <authorList>
            <person name="Varghese N."/>
            <person name="Submissions S."/>
        </authorList>
    </citation>
    <scope>NUCLEOTIDE SEQUENCE [LARGE SCALE GENOMIC DNA]</scope>
    <source>
        <strain evidence="8">NKM1</strain>
    </source>
</reference>
<dbReference type="GO" id="GO:0016702">
    <property type="term" value="F:oxidoreductase activity, acting on single donors with incorporation of molecular oxygen, incorporation of two atoms of oxygen"/>
    <property type="evidence" value="ECO:0007669"/>
    <property type="project" value="UniProtKB-ARBA"/>
</dbReference>
<dbReference type="GO" id="GO:0008270">
    <property type="term" value="F:zinc ion binding"/>
    <property type="evidence" value="ECO:0007669"/>
    <property type="project" value="InterPro"/>
</dbReference>
<dbReference type="InterPro" id="IPR014436">
    <property type="entry name" value="Extradiol_dOase_DODA"/>
</dbReference>
<dbReference type="Gene3D" id="3.40.830.10">
    <property type="entry name" value="LigB-like"/>
    <property type="match status" value="1"/>
</dbReference>
<dbReference type="InterPro" id="IPR004183">
    <property type="entry name" value="Xdiol_dOase_suB"/>
</dbReference>
<proteinExistence type="inferred from homology"/>
<gene>
    <name evidence="7" type="ORF">SAMN06296052_10483</name>
</gene>
<keyword evidence="3" id="KW-0479">Metal-binding</keyword>
<dbReference type="CDD" id="cd07363">
    <property type="entry name" value="45_DOPA_Dioxygenase"/>
    <property type="match status" value="1"/>
</dbReference>
<keyword evidence="5" id="KW-0560">Oxidoreductase</keyword>
<dbReference type="SUPFAM" id="SSF53213">
    <property type="entry name" value="LigB-like"/>
    <property type="match status" value="1"/>
</dbReference>
<dbReference type="RefSeq" id="WP_089318273.1">
    <property type="nucleotide sequence ID" value="NZ_FZOQ01000004.1"/>
</dbReference>
<dbReference type="Proteomes" id="UP000198432">
    <property type="component" value="Unassembled WGS sequence"/>
</dbReference>
<evidence type="ECO:0000313" key="7">
    <source>
        <dbReference type="EMBL" id="SNS27938.1"/>
    </source>
</evidence>
<comment type="cofactor">
    <cofactor evidence="1">
        <name>Zn(2+)</name>
        <dbReference type="ChEBI" id="CHEBI:29105"/>
    </cofactor>
</comment>
<evidence type="ECO:0000256" key="2">
    <source>
        <dbReference type="ARBA" id="ARBA00007581"/>
    </source>
</evidence>
<dbReference type="Pfam" id="PF02900">
    <property type="entry name" value="LigB"/>
    <property type="match status" value="1"/>
</dbReference>
<protein>
    <submittedName>
        <fullName evidence="7">4,5-DOPA dioxygenase extradiol</fullName>
    </submittedName>
</protein>
<evidence type="ECO:0000256" key="4">
    <source>
        <dbReference type="ARBA" id="ARBA00022833"/>
    </source>
</evidence>
<sequence>MSSLQTLQNLNNSLPKLPYKMPVLFVGHGSPMNAIEENEFTKGWAQMAEGLPKPRAILCISAHWETRGTYVTAMEQPRTIHDFYGFPQALFDVQYGAKGDPHLAEELRLLIRKTELQLDHEWGLDHGTWSVIKHIYPSADVPVLQLSLAKNQAPAWHYELAKELSTLRTKGVLMIGSGNIIHNLRLLNWQKPEEAYDWALDLNEQVKEFISADQHQPLIDYQQLGKAAALAIPSPEHYLPLLYTLGLKEAQEQVTFMNDQLQLGAISMTSLKIG</sequence>
<evidence type="ECO:0000256" key="5">
    <source>
        <dbReference type="ARBA" id="ARBA00023002"/>
    </source>
</evidence>
<organism evidence="7 8">
    <name type="scientific">Pontibacter ummariensis</name>
    <dbReference type="NCBI Taxonomy" id="1610492"/>
    <lineage>
        <taxon>Bacteria</taxon>
        <taxon>Pseudomonadati</taxon>
        <taxon>Bacteroidota</taxon>
        <taxon>Cytophagia</taxon>
        <taxon>Cytophagales</taxon>
        <taxon>Hymenobacteraceae</taxon>
        <taxon>Pontibacter</taxon>
    </lineage>
</organism>
<evidence type="ECO:0000256" key="3">
    <source>
        <dbReference type="ARBA" id="ARBA00022723"/>
    </source>
</evidence>
<dbReference type="OrthoDB" id="9790889at2"/>
<comment type="similarity">
    <text evidence="2">Belongs to the DODA-type extradiol aromatic ring-opening dioxygenase family.</text>
</comment>
<dbReference type="GO" id="GO:0008198">
    <property type="term" value="F:ferrous iron binding"/>
    <property type="evidence" value="ECO:0007669"/>
    <property type="project" value="InterPro"/>
</dbReference>
<name>A0A239D7E8_9BACT</name>
<evidence type="ECO:0000313" key="8">
    <source>
        <dbReference type="Proteomes" id="UP000198432"/>
    </source>
</evidence>
<keyword evidence="7" id="KW-0223">Dioxygenase</keyword>